<sequence length="53" mass="6014">MDIPSKGIQSKQIQPPINSWDHKEDMQGQPSTIIVKALMKYHRTSSFQSSKGK</sequence>
<evidence type="ECO:0000313" key="3">
    <source>
        <dbReference type="Proteomes" id="UP000663881"/>
    </source>
</evidence>
<feature type="region of interest" description="Disordered" evidence="1">
    <location>
        <begin position="1"/>
        <end position="27"/>
    </location>
</feature>
<comment type="caution">
    <text evidence="2">The sequence shown here is derived from an EMBL/GenBank/DDBJ whole genome shotgun (WGS) entry which is preliminary data.</text>
</comment>
<gene>
    <name evidence="2" type="ORF">OKA104_LOCUS48720</name>
</gene>
<evidence type="ECO:0000256" key="1">
    <source>
        <dbReference type="SAM" id="MobiDB-lite"/>
    </source>
</evidence>
<accession>A0A820KYZ1</accession>
<evidence type="ECO:0000313" key="2">
    <source>
        <dbReference type="EMBL" id="CAF4349395.1"/>
    </source>
</evidence>
<dbReference type="Proteomes" id="UP000663881">
    <property type="component" value="Unassembled WGS sequence"/>
</dbReference>
<organism evidence="2 3">
    <name type="scientific">Adineta steineri</name>
    <dbReference type="NCBI Taxonomy" id="433720"/>
    <lineage>
        <taxon>Eukaryota</taxon>
        <taxon>Metazoa</taxon>
        <taxon>Spiralia</taxon>
        <taxon>Gnathifera</taxon>
        <taxon>Rotifera</taxon>
        <taxon>Eurotatoria</taxon>
        <taxon>Bdelloidea</taxon>
        <taxon>Adinetida</taxon>
        <taxon>Adinetidae</taxon>
        <taxon>Adineta</taxon>
    </lineage>
</organism>
<feature type="non-terminal residue" evidence="2">
    <location>
        <position position="53"/>
    </location>
</feature>
<proteinExistence type="predicted"/>
<protein>
    <submittedName>
        <fullName evidence="2">Uncharacterized protein</fullName>
    </submittedName>
</protein>
<reference evidence="2" key="1">
    <citation type="submission" date="2021-02" db="EMBL/GenBank/DDBJ databases">
        <authorList>
            <person name="Nowell W R."/>
        </authorList>
    </citation>
    <scope>NUCLEOTIDE SEQUENCE</scope>
</reference>
<dbReference type="EMBL" id="CAJOAY010021549">
    <property type="protein sequence ID" value="CAF4349395.1"/>
    <property type="molecule type" value="Genomic_DNA"/>
</dbReference>
<name>A0A820KYZ1_9BILA</name>
<feature type="compositionally biased region" description="Polar residues" evidence="1">
    <location>
        <begin position="7"/>
        <end position="17"/>
    </location>
</feature>
<dbReference type="AlphaFoldDB" id="A0A820KYZ1"/>